<accession>A0A7I8LDG5</accession>
<protein>
    <submittedName>
        <fullName evidence="2">Uncharacterized protein</fullName>
    </submittedName>
</protein>
<dbReference type="Proteomes" id="UP000663760">
    <property type="component" value="Chromosome 14"/>
</dbReference>
<dbReference type="EMBL" id="LR746277">
    <property type="protein sequence ID" value="CAA7407890.1"/>
    <property type="molecule type" value="Genomic_DNA"/>
</dbReference>
<feature type="compositionally biased region" description="Basic and acidic residues" evidence="1">
    <location>
        <begin position="63"/>
        <end position="72"/>
    </location>
</feature>
<evidence type="ECO:0000256" key="1">
    <source>
        <dbReference type="SAM" id="MobiDB-lite"/>
    </source>
</evidence>
<sequence length="203" mass="23523">MGIAKAMRRFLGQFFKLPRPAQSDNLVRLIQGRHMAWNPKPTSLLYNDRVNDVFRSTRLEPRNRHMTEEQKGGLDNLLTPNPKPAAGLGLQDNVRARERENPCRRGRAGRQWRYRCQGCFIRSADICQQWSFLSPTPVPLQLWTMMQNPAERLAVDKTRPLAFSVVPKPAFNNNKVKTNIFYTKLFLKSNNIFYPVSSYKSNN</sequence>
<keyword evidence="3" id="KW-1185">Reference proteome</keyword>
<feature type="region of interest" description="Disordered" evidence="1">
    <location>
        <begin position="63"/>
        <end position="88"/>
    </location>
</feature>
<proteinExistence type="predicted"/>
<dbReference type="AlphaFoldDB" id="A0A7I8LDG5"/>
<gene>
    <name evidence="2" type="ORF">SI8410_14018568</name>
</gene>
<organism evidence="2 3">
    <name type="scientific">Spirodela intermedia</name>
    <name type="common">Intermediate duckweed</name>
    <dbReference type="NCBI Taxonomy" id="51605"/>
    <lineage>
        <taxon>Eukaryota</taxon>
        <taxon>Viridiplantae</taxon>
        <taxon>Streptophyta</taxon>
        <taxon>Embryophyta</taxon>
        <taxon>Tracheophyta</taxon>
        <taxon>Spermatophyta</taxon>
        <taxon>Magnoliopsida</taxon>
        <taxon>Liliopsida</taxon>
        <taxon>Araceae</taxon>
        <taxon>Lemnoideae</taxon>
        <taxon>Spirodela</taxon>
    </lineage>
</organism>
<evidence type="ECO:0000313" key="3">
    <source>
        <dbReference type="Proteomes" id="UP000663760"/>
    </source>
</evidence>
<evidence type="ECO:0000313" key="2">
    <source>
        <dbReference type="EMBL" id="CAA7407890.1"/>
    </source>
</evidence>
<reference evidence="2" key="1">
    <citation type="submission" date="2020-02" db="EMBL/GenBank/DDBJ databases">
        <authorList>
            <person name="Scholz U."/>
            <person name="Mascher M."/>
            <person name="Fiebig A."/>
        </authorList>
    </citation>
    <scope>NUCLEOTIDE SEQUENCE</scope>
</reference>
<name>A0A7I8LDG5_SPIIN</name>